<dbReference type="SUPFAM" id="SSF81593">
    <property type="entry name" value="Nucleotidyltransferase substrate binding subunit/domain"/>
    <property type="match status" value="1"/>
</dbReference>
<evidence type="ECO:0000259" key="1">
    <source>
        <dbReference type="PROSITE" id="PS50910"/>
    </source>
</evidence>
<proteinExistence type="predicted"/>
<feature type="domain" description="HEPN" evidence="1">
    <location>
        <begin position="11"/>
        <end position="93"/>
    </location>
</feature>
<dbReference type="Proteomes" id="UP000825123">
    <property type="component" value="Chromosome"/>
</dbReference>
<accession>A0A8D5U3H0</accession>
<gene>
    <name evidence="2" type="ORF">KN1_00220</name>
</gene>
<organism evidence="2 3">
    <name type="scientific">Stygiolobus caldivivus</name>
    <dbReference type="NCBI Taxonomy" id="2824673"/>
    <lineage>
        <taxon>Archaea</taxon>
        <taxon>Thermoproteota</taxon>
        <taxon>Thermoprotei</taxon>
        <taxon>Sulfolobales</taxon>
        <taxon>Sulfolobaceae</taxon>
        <taxon>Stygiolobus</taxon>
    </lineage>
</organism>
<name>A0A8D5U3H0_9CREN</name>
<dbReference type="KEGG" id="csty:KN1_00220"/>
<dbReference type="AlphaFoldDB" id="A0A8D5U3H0"/>
<dbReference type="Pfam" id="PF05168">
    <property type="entry name" value="HEPN"/>
    <property type="match status" value="1"/>
</dbReference>
<evidence type="ECO:0000313" key="2">
    <source>
        <dbReference type="EMBL" id="BCU68725.1"/>
    </source>
</evidence>
<keyword evidence="3" id="KW-1185">Reference proteome</keyword>
<dbReference type="RefSeq" id="WP_225905733.1">
    <property type="nucleotide sequence ID" value="NZ_AP024597.1"/>
</dbReference>
<protein>
    <recommendedName>
        <fullName evidence="1">HEPN domain-containing protein</fullName>
    </recommendedName>
</protein>
<sequence length="93" mass="10453">MGSFEKASLLCKRALNYLKVAKDAFNEGLYDVSATNCQISAELLIKSTFLFLGYTHPETHNIRKLLGELAKLAESEEISRVVKEKGRSSTWSR</sequence>
<evidence type="ECO:0000313" key="3">
    <source>
        <dbReference type="Proteomes" id="UP000825123"/>
    </source>
</evidence>
<dbReference type="EMBL" id="AP024597">
    <property type="protein sequence ID" value="BCU68725.1"/>
    <property type="molecule type" value="Genomic_DNA"/>
</dbReference>
<dbReference type="PROSITE" id="PS50910">
    <property type="entry name" value="HEPN"/>
    <property type="match status" value="1"/>
</dbReference>
<dbReference type="Gene3D" id="1.20.120.330">
    <property type="entry name" value="Nucleotidyltransferases domain 2"/>
    <property type="match status" value="1"/>
</dbReference>
<reference evidence="2 3" key="1">
    <citation type="submission" date="2021-04" db="EMBL/GenBank/DDBJ databases">
        <title>Complete genome sequence of Stygiolobus sp. KN-1.</title>
        <authorList>
            <person name="Nakamura K."/>
            <person name="Sakai H."/>
            <person name="Kurosawa N."/>
        </authorList>
    </citation>
    <scope>NUCLEOTIDE SEQUENCE [LARGE SCALE GENOMIC DNA]</scope>
    <source>
        <strain evidence="2 3">KN-1</strain>
    </source>
</reference>
<dbReference type="SMART" id="SM00748">
    <property type="entry name" value="HEPN"/>
    <property type="match status" value="1"/>
</dbReference>
<dbReference type="InterPro" id="IPR007842">
    <property type="entry name" value="HEPN_dom"/>
</dbReference>
<dbReference type="GeneID" id="66161783"/>